<keyword evidence="4 13" id="KW-0812">Transmembrane</keyword>
<evidence type="ECO:0000256" key="14">
    <source>
        <dbReference type="RuleBase" id="RU003848"/>
    </source>
</evidence>
<dbReference type="NCBIfam" id="NF009989">
    <property type="entry name" value="PRK13455.1"/>
    <property type="match status" value="1"/>
</dbReference>
<feature type="coiled-coil region" evidence="15">
    <location>
        <begin position="59"/>
        <end position="90"/>
    </location>
</feature>
<keyword evidence="5 13" id="KW-0375">Hydrogen ion transport</keyword>
<dbReference type="GO" id="GO:0012505">
    <property type="term" value="C:endomembrane system"/>
    <property type="evidence" value="ECO:0007669"/>
    <property type="project" value="UniProtKB-SubCell"/>
</dbReference>
<keyword evidence="8 13" id="KW-0472">Membrane</keyword>
<protein>
    <recommendedName>
        <fullName evidence="13">ATP synthase subunit b</fullName>
    </recommendedName>
    <alternativeName>
        <fullName evidence="13">ATP synthase F(0) sector subunit b</fullName>
    </alternativeName>
    <alternativeName>
        <fullName evidence="13">ATPase subunit I</fullName>
    </alternativeName>
    <alternativeName>
        <fullName evidence="13">F-type ATPase subunit b</fullName>
        <shortName evidence="13">F-ATPase subunit b</shortName>
    </alternativeName>
</protein>
<dbReference type="GO" id="GO:0005886">
    <property type="term" value="C:plasma membrane"/>
    <property type="evidence" value="ECO:0007669"/>
    <property type="project" value="UniProtKB-SubCell"/>
</dbReference>
<organism evidence="17 18">
    <name type="scientific">Vannielia litorea</name>
    <dbReference type="NCBI Taxonomy" id="1217970"/>
    <lineage>
        <taxon>Bacteria</taxon>
        <taxon>Pseudomonadati</taxon>
        <taxon>Pseudomonadota</taxon>
        <taxon>Alphaproteobacteria</taxon>
        <taxon>Rhodobacterales</taxon>
        <taxon>Paracoccaceae</taxon>
        <taxon>Vannielia</taxon>
    </lineage>
</organism>
<dbReference type="InterPro" id="IPR002146">
    <property type="entry name" value="ATP_synth_b/b'su_bac/chlpt"/>
</dbReference>
<dbReference type="PANTHER" id="PTHR33445">
    <property type="entry name" value="ATP SYNTHASE SUBUNIT B', CHLOROPLASTIC"/>
    <property type="match status" value="1"/>
</dbReference>
<evidence type="ECO:0000256" key="1">
    <source>
        <dbReference type="ARBA" id="ARBA00005513"/>
    </source>
</evidence>
<evidence type="ECO:0000313" key="18">
    <source>
        <dbReference type="Proteomes" id="UP000184932"/>
    </source>
</evidence>
<dbReference type="AlphaFoldDB" id="A0A1N6DX42"/>
<dbReference type="EMBL" id="FSRL01000001">
    <property type="protein sequence ID" value="SIN75321.1"/>
    <property type="molecule type" value="Genomic_DNA"/>
</dbReference>
<dbReference type="STRING" id="1217970.SAMN05444002_0101"/>
<dbReference type="InterPro" id="IPR050059">
    <property type="entry name" value="ATP_synthase_B_chain"/>
</dbReference>
<proteinExistence type="inferred from homology"/>
<evidence type="ECO:0000256" key="11">
    <source>
        <dbReference type="ARBA" id="ARBA00025614"/>
    </source>
</evidence>
<comment type="subunit">
    <text evidence="13">F-type ATPases have 2 components, F(1) - the catalytic core - and F(0) - the membrane proton channel. F(1) has five subunits: alpha(3), beta(3), gamma(1), delta(1), epsilon(1). F(0) has three main subunits: a(1), b(2) and c(10-14). The alpha and beta chains form an alternating ring which encloses part of the gamma chain. F(1) is attached to F(0) by a central stalk formed by the gamma and epsilon chains, while a peripheral stalk is formed by the delta and b chains.</text>
</comment>
<keyword evidence="16" id="KW-0732">Signal</keyword>
<evidence type="ECO:0000256" key="7">
    <source>
        <dbReference type="ARBA" id="ARBA00023065"/>
    </source>
</evidence>
<dbReference type="CDD" id="cd06503">
    <property type="entry name" value="ATP-synt_Fo_b"/>
    <property type="match status" value="1"/>
</dbReference>
<keyword evidence="3 13" id="KW-0138">CF(0)</keyword>
<dbReference type="OrthoDB" id="8479836at2"/>
<dbReference type="Pfam" id="PF00430">
    <property type="entry name" value="ATP-synt_B"/>
    <property type="match status" value="1"/>
</dbReference>
<dbReference type="GO" id="GO:0046961">
    <property type="term" value="F:proton-transporting ATPase activity, rotational mechanism"/>
    <property type="evidence" value="ECO:0007669"/>
    <property type="project" value="TreeGrafter"/>
</dbReference>
<dbReference type="PANTHER" id="PTHR33445:SF1">
    <property type="entry name" value="ATP SYNTHASE SUBUNIT B"/>
    <property type="match status" value="1"/>
</dbReference>
<dbReference type="RefSeq" id="WP_074254326.1">
    <property type="nucleotide sequence ID" value="NZ_FSRL01000001.1"/>
</dbReference>
<accession>A0A1N6DX42</accession>
<keyword evidence="15" id="KW-0175">Coiled coil</keyword>
<keyword evidence="9 13" id="KW-0066">ATP synthesis</keyword>
<evidence type="ECO:0000256" key="6">
    <source>
        <dbReference type="ARBA" id="ARBA00022989"/>
    </source>
</evidence>
<feature type="signal peptide" evidence="16">
    <location>
        <begin position="1"/>
        <end position="20"/>
    </location>
</feature>
<comment type="function">
    <text evidence="10 13">F(1)F(0) ATP synthase produces ATP from ADP in the presence of a proton or sodium gradient. F-type ATPases consist of two structural domains, F(1) containing the extramembraneous catalytic core and F(0) containing the membrane proton channel, linked together by a central stalk and a peripheral stalk. During catalysis, ATP synthesis in the catalytic domain of F(1) is coupled via a rotary mechanism of the central stalk subunits to proton translocation.</text>
</comment>
<evidence type="ECO:0000256" key="5">
    <source>
        <dbReference type="ARBA" id="ARBA00022781"/>
    </source>
</evidence>
<evidence type="ECO:0000256" key="15">
    <source>
        <dbReference type="SAM" id="Coils"/>
    </source>
</evidence>
<dbReference type="GO" id="GO:0045259">
    <property type="term" value="C:proton-transporting ATP synthase complex"/>
    <property type="evidence" value="ECO:0007669"/>
    <property type="project" value="UniProtKB-KW"/>
</dbReference>
<reference evidence="18" key="1">
    <citation type="submission" date="2016-11" db="EMBL/GenBank/DDBJ databases">
        <authorList>
            <person name="Varghese N."/>
            <person name="Submissions S."/>
        </authorList>
    </citation>
    <scope>NUCLEOTIDE SEQUENCE [LARGE SCALE GENOMIC DNA]</scope>
    <source>
        <strain evidence="18">DSM 29440</strain>
    </source>
</reference>
<comment type="function">
    <text evidence="11">Component of the F(0) channel, it forms part of the peripheral stalk, linking F(1) to F(0). The b'-subunit is a diverged and duplicated form of b found in plants and photosynthetic bacteria.</text>
</comment>
<keyword evidence="7 13" id="KW-0406">Ion transport</keyword>
<dbReference type="HAMAP" id="MF_01398">
    <property type="entry name" value="ATP_synth_b_bprime"/>
    <property type="match status" value="1"/>
</dbReference>
<evidence type="ECO:0000256" key="2">
    <source>
        <dbReference type="ARBA" id="ARBA00022448"/>
    </source>
</evidence>
<name>A0A1N6DX42_9RHOB</name>
<comment type="subcellular location">
    <subcellularLocation>
        <location evidence="13">Cell membrane</location>
        <topology evidence="13">Single-pass membrane protein</topology>
    </subcellularLocation>
    <subcellularLocation>
        <location evidence="12">Endomembrane system</location>
        <topology evidence="12">Single-pass membrane protein</topology>
    </subcellularLocation>
</comment>
<feature type="transmembrane region" description="Helical" evidence="13">
    <location>
        <begin position="36"/>
        <end position="59"/>
    </location>
</feature>
<evidence type="ECO:0000313" key="17">
    <source>
        <dbReference type="EMBL" id="SIN75321.1"/>
    </source>
</evidence>
<evidence type="ECO:0000256" key="9">
    <source>
        <dbReference type="ARBA" id="ARBA00023310"/>
    </source>
</evidence>
<keyword evidence="13" id="KW-1003">Cell membrane</keyword>
<keyword evidence="18" id="KW-1185">Reference proteome</keyword>
<keyword evidence="2 13" id="KW-0813">Transport</keyword>
<evidence type="ECO:0000256" key="8">
    <source>
        <dbReference type="ARBA" id="ARBA00023136"/>
    </source>
</evidence>
<evidence type="ECO:0000256" key="3">
    <source>
        <dbReference type="ARBA" id="ARBA00022547"/>
    </source>
</evidence>
<feature type="chain" id="PRO_5012184484" description="ATP synthase subunit b" evidence="16">
    <location>
        <begin position="21"/>
        <end position="187"/>
    </location>
</feature>
<comment type="similarity">
    <text evidence="1 13 14">Belongs to the ATPase B chain family.</text>
</comment>
<evidence type="ECO:0000256" key="12">
    <source>
        <dbReference type="ARBA" id="ARBA00037847"/>
    </source>
</evidence>
<sequence length="187" mass="19927">MIRYALTTAAITVAASPVLAASGPFFSLRNTNFVVLIAFLLFIGVLMFFKVPALIAGMLDKRAETIRAELEEARALREEAQTVLASFERKQAEVAEQAERIVAHAREEAKVAADVAKADLEKSIARRLAAADEQIASAEAAAVRSVRDRAVQVAVAAAGDLIAKQMGATEANKLIDNAIDEAGAKLH</sequence>
<evidence type="ECO:0000256" key="10">
    <source>
        <dbReference type="ARBA" id="ARBA00025198"/>
    </source>
</evidence>
<evidence type="ECO:0000256" key="4">
    <source>
        <dbReference type="ARBA" id="ARBA00022692"/>
    </source>
</evidence>
<dbReference type="GO" id="GO:0046933">
    <property type="term" value="F:proton-transporting ATP synthase activity, rotational mechanism"/>
    <property type="evidence" value="ECO:0007669"/>
    <property type="project" value="UniProtKB-UniRule"/>
</dbReference>
<evidence type="ECO:0000256" key="13">
    <source>
        <dbReference type="HAMAP-Rule" id="MF_01398"/>
    </source>
</evidence>
<gene>
    <name evidence="13" type="primary">atpF</name>
    <name evidence="17" type="ORF">SAMN05444002_0101</name>
</gene>
<evidence type="ECO:0000256" key="16">
    <source>
        <dbReference type="SAM" id="SignalP"/>
    </source>
</evidence>
<keyword evidence="6 13" id="KW-1133">Transmembrane helix</keyword>
<dbReference type="Proteomes" id="UP000184932">
    <property type="component" value="Unassembled WGS sequence"/>
</dbReference>